<dbReference type="InterPro" id="IPR007393">
    <property type="entry name" value="YlxR_dom"/>
</dbReference>
<dbReference type="InterPro" id="IPR035931">
    <property type="entry name" value="YlxR-like_sf"/>
</dbReference>
<dbReference type="OrthoDB" id="9813251at2"/>
<evidence type="ECO:0000259" key="1">
    <source>
        <dbReference type="Pfam" id="PF04296"/>
    </source>
</evidence>
<reference evidence="2 3" key="1">
    <citation type="submission" date="2016-10" db="EMBL/GenBank/DDBJ databases">
        <authorList>
            <person name="de Groot N.N."/>
        </authorList>
    </citation>
    <scope>NUCLEOTIDE SEQUENCE [LARGE SCALE GENOMIC DNA]</scope>
    <source>
        <strain evidence="2 3">DSM 15695</strain>
    </source>
</reference>
<dbReference type="PANTHER" id="PTHR34215:SF1">
    <property type="entry name" value="YLXR DOMAIN-CONTAINING PROTEIN"/>
    <property type="match status" value="1"/>
</dbReference>
<evidence type="ECO:0000313" key="3">
    <source>
        <dbReference type="Proteomes" id="UP000198833"/>
    </source>
</evidence>
<protein>
    <recommendedName>
        <fullName evidence="1">YlxR domain-containing protein</fullName>
    </recommendedName>
</protein>
<dbReference type="PANTHER" id="PTHR34215">
    <property type="entry name" value="BLL0784 PROTEIN"/>
    <property type="match status" value="1"/>
</dbReference>
<name>A0A1H8Z3W6_9LACT</name>
<dbReference type="EMBL" id="FOEN01000001">
    <property type="protein sequence ID" value="SEP59110.1"/>
    <property type="molecule type" value="Genomic_DNA"/>
</dbReference>
<gene>
    <name evidence="2" type="ORF">SAMN04488558_101141</name>
</gene>
<feature type="domain" description="YlxR" evidence="1">
    <location>
        <begin position="14"/>
        <end position="87"/>
    </location>
</feature>
<dbReference type="NCBIfam" id="NF047356">
    <property type="entry name" value="RNA_bind_RnpM"/>
    <property type="match status" value="1"/>
</dbReference>
<accession>A0A1H8Z3W6</accession>
<dbReference type="STRING" id="89093.SAMN04488558_101141"/>
<sequence>MAKQGQKTKKIPMRRCVVSQEMFPKKELVRIVKNKEGEIFIDPTGKQNGRGAYVGLEPKLVQKAKKQKTFDKVFGMSISEAFYDELYEYVDRQKARKELFNES</sequence>
<dbReference type="AlphaFoldDB" id="A0A1H8Z3W6"/>
<dbReference type="CDD" id="cd00279">
    <property type="entry name" value="YlxR"/>
    <property type="match status" value="1"/>
</dbReference>
<dbReference type="Gene3D" id="3.30.1230.10">
    <property type="entry name" value="YlxR-like"/>
    <property type="match status" value="1"/>
</dbReference>
<dbReference type="SUPFAM" id="SSF64376">
    <property type="entry name" value="YlxR-like"/>
    <property type="match status" value="1"/>
</dbReference>
<keyword evidence="3" id="KW-1185">Reference proteome</keyword>
<organism evidence="2 3">
    <name type="scientific">Ignavigranum ruoffiae</name>
    <dbReference type="NCBI Taxonomy" id="89093"/>
    <lineage>
        <taxon>Bacteria</taxon>
        <taxon>Bacillati</taxon>
        <taxon>Bacillota</taxon>
        <taxon>Bacilli</taxon>
        <taxon>Lactobacillales</taxon>
        <taxon>Aerococcaceae</taxon>
        <taxon>Ignavigranum</taxon>
    </lineage>
</organism>
<dbReference type="RefSeq" id="WP_092569753.1">
    <property type="nucleotide sequence ID" value="NZ_CALUDV010000004.1"/>
</dbReference>
<dbReference type="Proteomes" id="UP000198833">
    <property type="component" value="Unassembled WGS sequence"/>
</dbReference>
<evidence type="ECO:0000313" key="2">
    <source>
        <dbReference type="EMBL" id="SEP59110.1"/>
    </source>
</evidence>
<proteinExistence type="predicted"/>
<dbReference type="Pfam" id="PF04296">
    <property type="entry name" value="YlxR"/>
    <property type="match status" value="1"/>
</dbReference>
<dbReference type="InterPro" id="IPR037465">
    <property type="entry name" value="YlxR"/>
</dbReference>